<dbReference type="InterPro" id="IPR059166">
    <property type="entry name" value="PLD-like_cat"/>
</dbReference>
<dbReference type="Gene3D" id="3.30.870.10">
    <property type="entry name" value="Endonuclease Chain A"/>
    <property type="match status" value="1"/>
</dbReference>
<keyword evidence="2" id="KW-1185">Reference proteome</keyword>
<comment type="caution">
    <text evidence="1">The sequence shown here is derived from an EMBL/GenBank/DDBJ whole genome shotgun (WGS) entry which is preliminary data.</text>
</comment>
<dbReference type="SUPFAM" id="SSF56024">
    <property type="entry name" value="Phospholipase D/nuclease"/>
    <property type="match status" value="1"/>
</dbReference>
<gene>
    <name evidence="1" type="ORF">ON753_19410</name>
</gene>
<evidence type="ECO:0000313" key="1">
    <source>
        <dbReference type="EMBL" id="MCX2724511.1"/>
    </source>
</evidence>
<dbReference type="Proteomes" id="UP001300261">
    <property type="component" value="Unassembled WGS sequence"/>
</dbReference>
<accession>A0ABT3R618</accession>
<dbReference type="EMBL" id="JAPEVI010000003">
    <property type="protein sequence ID" value="MCX2724511.1"/>
    <property type="molecule type" value="Genomic_DNA"/>
</dbReference>
<organism evidence="1 2">
    <name type="scientific">Roseibium salinum</name>
    <dbReference type="NCBI Taxonomy" id="1604349"/>
    <lineage>
        <taxon>Bacteria</taxon>
        <taxon>Pseudomonadati</taxon>
        <taxon>Pseudomonadota</taxon>
        <taxon>Alphaproteobacteria</taxon>
        <taxon>Hyphomicrobiales</taxon>
        <taxon>Stappiaceae</taxon>
        <taxon>Roseibium</taxon>
    </lineage>
</organism>
<dbReference type="RefSeq" id="WP_265964578.1">
    <property type="nucleotide sequence ID" value="NZ_JAPEVI010000003.1"/>
</dbReference>
<sequence>MKIGDRLLSVLSDAEATVRIAAPFIKANALERALRAVKDEVDVTCVTRWRPEDIASGVCDLEIFDVIRSRRRSVLLIHPHLHAKFFASDTCCLVGSANLSHTALGWRAPSNLELLIQLDTSGHGLDAWWNELQSESIRATEEIRSALEHKAAELRASGKPIPLPEAEQNSIYHDAIWVPGCPRWTGLWEVYSGDEEQLPSSAIASAKSDLAALSLPPGMDISGFEVALKAMFRRTLIFQEIESLSRAGLSDTIAHRFLSEQCDVEEADAPRRWQVLKRWLCELFPSEFQIETSQEVLLKGKKF</sequence>
<name>A0ABT3R618_9HYPH</name>
<proteinExistence type="predicted"/>
<protein>
    <submittedName>
        <fullName evidence="1">Phospholipase D family protein</fullName>
    </submittedName>
</protein>
<reference evidence="1 2" key="1">
    <citation type="journal article" date="2016" name="Int. J. Syst. Evol. Microbiol.">
        <title>Labrenzia salina sp. nov., isolated from the rhizosphere of the halophyte Arthrocnemum macrostachyum.</title>
        <authorList>
            <person name="Camacho M."/>
            <person name="Redondo-Gomez S."/>
            <person name="Rodriguez-Llorente I."/>
            <person name="Rohde M."/>
            <person name="Sproer C."/>
            <person name="Schumann P."/>
            <person name="Klenk H.P."/>
            <person name="Montero-Calasanz M.D.C."/>
        </authorList>
    </citation>
    <scope>NUCLEOTIDE SEQUENCE [LARGE SCALE GENOMIC DNA]</scope>
    <source>
        <strain evidence="1 2">DSM 29163</strain>
    </source>
</reference>
<dbReference type="CDD" id="cd09176">
    <property type="entry name" value="PLDc_unchar6"/>
    <property type="match status" value="1"/>
</dbReference>
<evidence type="ECO:0000313" key="2">
    <source>
        <dbReference type="Proteomes" id="UP001300261"/>
    </source>
</evidence>